<dbReference type="RefSeq" id="WP_326927031.1">
    <property type="nucleotide sequence ID" value="NZ_CP123443.1"/>
</dbReference>
<evidence type="ECO:0000313" key="4">
    <source>
        <dbReference type="Proteomes" id="UP001228690"/>
    </source>
</evidence>
<name>A0ABY8MH14_9SPIO</name>
<accession>A0ABY8MH14</accession>
<dbReference type="EMBL" id="CP123443">
    <property type="protein sequence ID" value="WGK68845.1"/>
    <property type="molecule type" value="Genomic_DNA"/>
</dbReference>
<gene>
    <name evidence="3" type="ORF">P0082_10200</name>
</gene>
<feature type="compositionally biased region" description="Basic and acidic residues" evidence="1">
    <location>
        <begin position="503"/>
        <end position="521"/>
    </location>
</feature>
<feature type="compositionally biased region" description="Polar residues" evidence="1">
    <location>
        <begin position="482"/>
        <end position="493"/>
    </location>
</feature>
<sequence>MRPYIFVAVSLAHLGIIALIPTLRLWRSESLPKSLTGQVLSQDTVSTDLELTNSELMSVYFGQDLKPETFASESSTPESFTPESFVSKPIPEPVAEHQNGTPIQAQIKTKAETQTKPADQRPTGQKPTDHTNRAQTGSPTKSGTVAKAKTRAGNQAGSRIGSGVRPINEPATKSDEPTNVPTPGLPEIPEKGPSLNPNPSPAAVRHQSPTSGLLPLPLLSNTKDYRPRPLISSTPFKHETEEPSAISRPRNTQVSNTLSRIEPNQIKQEQAAPPPPASATRPKNIAKNITNPDRSETPAPNTLAGPEQRTAYAGKDIPLPGIRAPSLPLRNGRELSWKFEWEGRSQRRLRHLPDLQFPVQMLQGLEDQEVEIIFQVDAGGNVVSASFTGPQLQAYNWQINSLLLEKIGRFVFEPSQTSPTTRSTSSSPWLHKGRLNFHFSQNRTAPQEPLTDPLPTNTAAVSYGPKRQEGRNRKTKRVISEKTANSDSVSGSIPDSLALPLGKHTEERETKGRNRAEGVAN</sequence>
<keyword evidence="4" id="KW-1185">Reference proteome</keyword>
<evidence type="ECO:0000256" key="2">
    <source>
        <dbReference type="SAM" id="Phobius"/>
    </source>
</evidence>
<feature type="compositionally biased region" description="Low complexity" evidence="1">
    <location>
        <begin position="69"/>
        <end position="85"/>
    </location>
</feature>
<feature type="compositionally biased region" description="Polar residues" evidence="1">
    <location>
        <begin position="249"/>
        <end position="259"/>
    </location>
</feature>
<protein>
    <recommendedName>
        <fullName evidence="5">TonB C-terminal domain-containing protein</fullName>
    </recommendedName>
</protein>
<feature type="compositionally biased region" description="Polar residues" evidence="1">
    <location>
        <begin position="98"/>
        <end position="126"/>
    </location>
</feature>
<feature type="region of interest" description="Disordered" evidence="1">
    <location>
        <begin position="444"/>
        <end position="521"/>
    </location>
</feature>
<feature type="compositionally biased region" description="Polar residues" evidence="1">
    <location>
        <begin position="133"/>
        <end position="143"/>
    </location>
</feature>
<feature type="region of interest" description="Disordered" evidence="1">
    <location>
        <begin position="69"/>
        <end position="307"/>
    </location>
</feature>
<keyword evidence="2" id="KW-0812">Transmembrane</keyword>
<evidence type="ECO:0008006" key="5">
    <source>
        <dbReference type="Google" id="ProtNLM"/>
    </source>
</evidence>
<evidence type="ECO:0000313" key="3">
    <source>
        <dbReference type="EMBL" id="WGK68845.1"/>
    </source>
</evidence>
<evidence type="ECO:0000256" key="1">
    <source>
        <dbReference type="SAM" id="MobiDB-lite"/>
    </source>
</evidence>
<dbReference type="Proteomes" id="UP001228690">
    <property type="component" value="Chromosome"/>
</dbReference>
<keyword evidence="2" id="KW-0472">Membrane</keyword>
<organism evidence="3 4">
    <name type="scientific">Candidatus Haliotispira prima</name>
    <dbReference type="NCBI Taxonomy" id="3034016"/>
    <lineage>
        <taxon>Bacteria</taxon>
        <taxon>Pseudomonadati</taxon>
        <taxon>Spirochaetota</taxon>
        <taxon>Spirochaetia</taxon>
        <taxon>Spirochaetales</taxon>
        <taxon>Spirochaetaceae</taxon>
        <taxon>Candidatus Haliotispira</taxon>
    </lineage>
</organism>
<proteinExistence type="predicted"/>
<keyword evidence="2" id="KW-1133">Transmembrane helix</keyword>
<feature type="transmembrane region" description="Helical" evidence="2">
    <location>
        <begin position="6"/>
        <end position="26"/>
    </location>
</feature>
<reference evidence="3 4" key="1">
    <citation type="submission" date="2023-04" db="EMBL/GenBank/DDBJ databases">
        <title>Spirochaete genome identified in red abalone sample constitutes a novel genus.</title>
        <authorList>
            <person name="Sharma S.P."/>
            <person name="Purcell C.M."/>
            <person name="Hyde J.R."/>
            <person name="Severin A.J."/>
        </authorList>
    </citation>
    <scope>NUCLEOTIDE SEQUENCE [LARGE SCALE GENOMIC DNA]</scope>
    <source>
        <strain evidence="3 4">SP-2023</strain>
    </source>
</reference>